<gene>
    <name evidence="3" type="ORF">B0T11DRAFT_301434</name>
</gene>
<dbReference type="InterPro" id="IPR048519">
    <property type="entry name" value="Gfd2/YDR514C-like_C"/>
</dbReference>
<dbReference type="InterPro" id="IPR012337">
    <property type="entry name" value="RNaseH-like_sf"/>
</dbReference>
<dbReference type="Pfam" id="PF21762">
    <property type="entry name" value="DEDDh_C"/>
    <property type="match status" value="1"/>
</dbReference>
<accession>A0A8K0T772</accession>
<dbReference type="InterPro" id="IPR036397">
    <property type="entry name" value="RNaseH_sf"/>
</dbReference>
<feature type="domain" description="Gfd2/YDR514C-like C-terminal" evidence="2">
    <location>
        <begin position="325"/>
        <end position="517"/>
    </location>
</feature>
<dbReference type="Proteomes" id="UP000813385">
    <property type="component" value="Unassembled WGS sequence"/>
</dbReference>
<dbReference type="GO" id="GO:0005634">
    <property type="term" value="C:nucleus"/>
    <property type="evidence" value="ECO:0007669"/>
    <property type="project" value="TreeGrafter"/>
</dbReference>
<dbReference type="AlphaFoldDB" id="A0A8K0T772"/>
<dbReference type="OrthoDB" id="5953249at2759"/>
<name>A0A8K0T772_9PEZI</name>
<dbReference type="PANTHER" id="PTHR28083">
    <property type="entry name" value="GOOD FOR FULL DBP5 ACTIVITY PROTEIN 2"/>
    <property type="match status" value="1"/>
</dbReference>
<feature type="region of interest" description="Disordered" evidence="1">
    <location>
        <begin position="1"/>
        <end position="20"/>
    </location>
</feature>
<organism evidence="3 4">
    <name type="scientific">Plectosphaerella cucumerina</name>
    <dbReference type="NCBI Taxonomy" id="40658"/>
    <lineage>
        <taxon>Eukaryota</taxon>
        <taxon>Fungi</taxon>
        <taxon>Dikarya</taxon>
        <taxon>Ascomycota</taxon>
        <taxon>Pezizomycotina</taxon>
        <taxon>Sordariomycetes</taxon>
        <taxon>Hypocreomycetidae</taxon>
        <taxon>Glomerellales</taxon>
        <taxon>Plectosphaerellaceae</taxon>
        <taxon>Plectosphaerella</taxon>
    </lineage>
</organism>
<dbReference type="EMBL" id="JAGPXD010000005">
    <property type="protein sequence ID" value="KAH7354447.1"/>
    <property type="molecule type" value="Genomic_DNA"/>
</dbReference>
<protein>
    <submittedName>
        <fullName evidence="3">QDE-2-interacting protein</fullName>
    </submittedName>
</protein>
<evidence type="ECO:0000256" key="1">
    <source>
        <dbReference type="SAM" id="MobiDB-lite"/>
    </source>
</evidence>
<dbReference type="SUPFAM" id="SSF53098">
    <property type="entry name" value="Ribonuclease H-like"/>
    <property type="match status" value="1"/>
</dbReference>
<dbReference type="PANTHER" id="PTHR28083:SF1">
    <property type="entry name" value="GOOD FOR FULL DBP5 ACTIVITY PROTEIN 2"/>
    <property type="match status" value="1"/>
</dbReference>
<proteinExistence type="predicted"/>
<reference evidence="3" key="1">
    <citation type="journal article" date="2021" name="Nat. Commun.">
        <title>Genetic determinants of endophytism in the Arabidopsis root mycobiome.</title>
        <authorList>
            <person name="Mesny F."/>
            <person name="Miyauchi S."/>
            <person name="Thiergart T."/>
            <person name="Pickel B."/>
            <person name="Atanasova L."/>
            <person name="Karlsson M."/>
            <person name="Huettel B."/>
            <person name="Barry K.W."/>
            <person name="Haridas S."/>
            <person name="Chen C."/>
            <person name="Bauer D."/>
            <person name="Andreopoulos W."/>
            <person name="Pangilinan J."/>
            <person name="LaButti K."/>
            <person name="Riley R."/>
            <person name="Lipzen A."/>
            <person name="Clum A."/>
            <person name="Drula E."/>
            <person name="Henrissat B."/>
            <person name="Kohler A."/>
            <person name="Grigoriev I.V."/>
            <person name="Martin F.M."/>
            <person name="Hacquard S."/>
        </authorList>
    </citation>
    <scope>NUCLEOTIDE SEQUENCE</scope>
    <source>
        <strain evidence="3">MPI-CAGE-AT-0016</strain>
    </source>
</reference>
<dbReference type="GO" id="GO:0003676">
    <property type="term" value="F:nucleic acid binding"/>
    <property type="evidence" value="ECO:0007669"/>
    <property type="project" value="InterPro"/>
</dbReference>
<dbReference type="Gene3D" id="3.30.420.10">
    <property type="entry name" value="Ribonuclease H-like superfamily/Ribonuclease H"/>
    <property type="match status" value="1"/>
</dbReference>
<evidence type="ECO:0000313" key="3">
    <source>
        <dbReference type="EMBL" id="KAH7354447.1"/>
    </source>
</evidence>
<evidence type="ECO:0000313" key="4">
    <source>
        <dbReference type="Proteomes" id="UP000813385"/>
    </source>
</evidence>
<sequence length="587" mass="66958">MPNRNRWEEFKKNAPSDPEEYKKHVQAYHDEYKAMVADNFGLHSGKYYADGPPSQALFGDSFIKKAPRVDSTRQTPSVSTIDKALAKELATMTFDEYAENLELGDLCFNEEEFCSWDVAVNYPNSYIGKKNYVKAAHLFEEMLEGFVWDFFYLYHPKQYRLPAKLYVPTDQFERFLDWVNATVGIKLTIPEGAPGLSFAITFDIGDCGPRYLGRSTSKAEFEQLLKNMPDWDAEDDGYKDLSQPVIDELIAKLSIRNVDGDKNKEKERAARKREAQDKIKRTELQLVHHLLGLRPVEKTYHDADGRPLQLDTAKPAPFDPYRDAVITSIDIEVAEEASNTVYEIGISILDTRDIVNVAPGVEGRDWHEKIKSYHLLTYEWRACRNSKYVKGCPDMFNFGDSELPKEEDLPKRLLAILKQHIYPDGVTENDWELHRPLVVIGHGFRSDQGFLKSMGVNLEDIYSFATVIDTQHMDQIVNDVPQARNLATVLNELEIKHTYLHNAGNDAAYTLQALITMAVKTRVHEVAELAELNGELGEDTGKVAAPAAEATPAVKEFDETLRRKRRPGEDAHEWRMRYHGVVETAFV</sequence>
<evidence type="ECO:0000259" key="2">
    <source>
        <dbReference type="Pfam" id="PF21762"/>
    </source>
</evidence>
<dbReference type="InterPro" id="IPR040151">
    <property type="entry name" value="Gfd2/YDR514C-like"/>
</dbReference>
<keyword evidence="4" id="KW-1185">Reference proteome</keyword>
<comment type="caution">
    <text evidence="3">The sequence shown here is derived from an EMBL/GenBank/DDBJ whole genome shotgun (WGS) entry which is preliminary data.</text>
</comment>